<organism evidence="2 3">
    <name type="scientific">Pseudocitrobacter vendiensis</name>
    <dbReference type="NCBI Taxonomy" id="2488306"/>
    <lineage>
        <taxon>Bacteria</taxon>
        <taxon>Pseudomonadati</taxon>
        <taxon>Pseudomonadota</taxon>
        <taxon>Gammaproteobacteria</taxon>
        <taxon>Enterobacterales</taxon>
        <taxon>Enterobacteriaceae</taxon>
        <taxon>Pseudocitrobacter</taxon>
    </lineage>
</organism>
<keyword evidence="1" id="KW-0472">Membrane</keyword>
<name>A0ABN8T741_9ENTR</name>
<dbReference type="RefSeq" id="WP_229837649.1">
    <property type="nucleotide sequence ID" value="NZ_CALSBS010000002.1"/>
</dbReference>
<evidence type="ECO:0000313" key="3">
    <source>
        <dbReference type="Proteomes" id="UP001152651"/>
    </source>
</evidence>
<accession>A0ABN8T741</accession>
<proteinExistence type="predicted"/>
<dbReference type="Proteomes" id="UP001152651">
    <property type="component" value="Unassembled WGS sequence"/>
</dbReference>
<comment type="caution">
    <text evidence="2">The sequence shown here is derived from an EMBL/GenBank/DDBJ whole genome shotgun (WGS) entry which is preliminary data.</text>
</comment>
<dbReference type="GeneID" id="99810731"/>
<keyword evidence="1" id="KW-0812">Transmembrane</keyword>
<evidence type="ECO:0000313" key="2">
    <source>
        <dbReference type="EMBL" id="CAH6636105.1"/>
    </source>
</evidence>
<feature type="transmembrane region" description="Helical" evidence="1">
    <location>
        <begin position="12"/>
        <end position="31"/>
    </location>
</feature>
<sequence>MNTHHNLKYWSWMGALSASLLFWGQIIWLLCR</sequence>
<protein>
    <submittedName>
        <fullName evidence="2">Uncharacterized protein</fullName>
    </submittedName>
</protein>
<dbReference type="NCBIfam" id="NF041484">
    <property type="entry name" value="membrane_YmiC"/>
    <property type="match status" value="1"/>
</dbReference>
<dbReference type="InterPro" id="IPR048209">
    <property type="entry name" value="YmiC-like"/>
</dbReference>
<dbReference type="Pfam" id="PF23694">
    <property type="entry name" value="YmiC"/>
    <property type="match status" value="1"/>
</dbReference>
<reference evidence="2" key="1">
    <citation type="submission" date="2022-05" db="EMBL/GenBank/DDBJ databases">
        <authorList>
            <person name="Blom J."/>
        </authorList>
    </citation>
    <scope>NUCLEOTIDE SEQUENCE</scope>
    <source>
        <strain evidence="2">Type strain: CPO20170097</strain>
    </source>
</reference>
<gene>
    <name evidence="2" type="ORF">FBBNIHIM_04670</name>
</gene>
<keyword evidence="1" id="KW-1133">Transmembrane helix</keyword>
<keyword evidence="3" id="KW-1185">Reference proteome</keyword>
<evidence type="ECO:0000256" key="1">
    <source>
        <dbReference type="SAM" id="Phobius"/>
    </source>
</evidence>
<dbReference type="EMBL" id="CALSBS010000002">
    <property type="protein sequence ID" value="CAH6636105.1"/>
    <property type="molecule type" value="Genomic_DNA"/>
</dbReference>